<organism evidence="2 3">
    <name type="scientific">Ophiocordyceps camponoti-rufipedis</name>
    <dbReference type="NCBI Taxonomy" id="2004952"/>
    <lineage>
        <taxon>Eukaryota</taxon>
        <taxon>Fungi</taxon>
        <taxon>Dikarya</taxon>
        <taxon>Ascomycota</taxon>
        <taxon>Pezizomycotina</taxon>
        <taxon>Sordariomycetes</taxon>
        <taxon>Hypocreomycetidae</taxon>
        <taxon>Hypocreales</taxon>
        <taxon>Ophiocordycipitaceae</taxon>
        <taxon>Ophiocordyceps</taxon>
    </lineage>
</organism>
<dbReference type="Proteomes" id="UP000226431">
    <property type="component" value="Unassembled WGS sequence"/>
</dbReference>
<dbReference type="EMBL" id="NJES01000012">
    <property type="protein sequence ID" value="PHH80635.1"/>
    <property type="molecule type" value="Genomic_DNA"/>
</dbReference>
<protein>
    <submittedName>
        <fullName evidence="2">Uncharacterized protein</fullName>
    </submittedName>
</protein>
<proteinExistence type="predicted"/>
<name>A0A2C5ZFB5_9HYPO</name>
<evidence type="ECO:0000313" key="2">
    <source>
        <dbReference type="EMBL" id="PHH80635.1"/>
    </source>
</evidence>
<comment type="caution">
    <text evidence="2">The sequence shown here is derived from an EMBL/GenBank/DDBJ whole genome shotgun (WGS) entry which is preliminary data.</text>
</comment>
<sequence length="221" mass="25180">MPHSNSDSSQESRQQLNSAEEEVAPPAYESAVTPVIRQPSQQHLVLRPRPDAQTNVYLKFVGFSPLRWSALLQIYTSDVLYLMTNGLFVTTDNVRESKSYFLQSDAINESNRQRGYTQGRKYYLESNGLFGSRWHGSLKVFAGDFRTLSSFRIGYLSVDLIRSASAWNKDGNQIYAYESVYPDQAWNAVYDDRPVKGLWPWPRNTLETEEKAASQGCCVVQ</sequence>
<keyword evidence="3" id="KW-1185">Reference proteome</keyword>
<dbReference type="OrthoDB" id="4589291at2759"/>
<feature type="region of interest" description="Disordered" evidence="1">
    <location>
        <begin position="1"/>
        <end position="26"/>
    </location>
</feature>
<accession>A0A2C5ZFB5</accession>
<evidence type="ECO:0000256" key="1">
    <source>
        <dbReference type="SAM" id="MobiDB-lite"/>
    </source>
</evidence>
<feature type="compositionally biased region" description="Polar residues" evidence="1">
    <location>
        <begin position="1"/>
        <end position="18"/>
    </location>
</feature>
<evidence type="ECO:0000313" key="3">
    <source>
        <dbReference type="Proteomes" id="UP000226431"/>
    </source>
</evidence>
<dbReference type="AlphaFoldDB" id="A0A2C5ZFB5"/>
<reference evidence="2 3" key="1">
    <citation type="submission" date="2017-06" db="EMBL/GenBank/DDBJ databases">
        <title>Ant-infecting Ophiocordyceps genomes reveal a high diversity of potential behavioral manipulation genes and a possible major role for enterotoxins.</title>
        <authorList>
            <person name="De Bekker C."/>
            <person name="Evans H.C."/>
            <person name="Brachmann A."/>
            <person name="Hughes D.P."/>
        </authorList>
    </citation>
    <scope>NUCLEOTIDE SEQUENCE [LARGE SCALE GENOMIC DNA]</scope>
    <source>
        <strain evidence="2 3">Map16</strain>
    </source>
</reference>
<gene>
    <name evidence="2" type="ORF">CDD80_638</name>
</gene>